<comment type="caution">
    <text evidence="2">The sequence shown here is derived from an EMBL/GenBank/DDBJ whole genome shotgun (WGS) entry which is preliminary data.</text>
</comment>
<reference evidence="2" key="1">
    <citation type="journal article" date="2021" name="PeerJ">
        <title>Extensive microbial diversity within the chicken gut microbiome revealed by metagenomics and culture.</title>
        <authorList>
            <person name="Gilroy R."/>
            <person name="Ravi A."/>
            <person name="Getino M."/>
            <person name="Pursley I."/>
            <person name="Horton D.L."/>
            <person name="Alikhan N.F."/>
            <person name="Baker D."/>
            <person name="Gharbi K."/>
            <person name="Hall N."/>
            <person name="Watson M."/>
            <person name="Adriaenssens E.M."/>
            <person name="Foster-Nyarko E."/>
            <person name="Jarju S."/>
            <person name="Secka A."/>
            <person name="Antonio M."/>
            <person name="Oren A."/>
            <person name="Chaudhuri R.R."/>
            <person name="La Ragione R."/>
            <person name="Hildebrand F."/>
            <person name="Pallen M.J."/>
        </authorList>
    </citation>
    <scope>NUCLEOTIDE SEQUENCE</scope>
    <source>
        <strain evidence="2">ChiBcec8-13705</strain>
    </source>
</reference>
<evidence type="ECO:0000313" key="3">
    <source>
        <dbReference type="Proteomes" id="UP000886803"/>
    </source>
</evidence>
<keyword evidence="1" id="KW-0812">Transmembrane</keyword>
<dbReference type="AlphaFoldDB" id="A0A9D2S2Z0"/>
<keyword evidence="1" id="KW-1133">Transmembrane helix</keyword>
<feature type="transmembrane region" description="Helical" evidence="1">
    <location>
        <begin position="151"/>
        <end position="173"/>
    </location>
</feature>
<reference evidence="2" key="2">
    <citation type="submission" date="2021-04" db="EMBL/GenBank/DDBJ databases">
        <authorList>
            <person name="Gilroy R."/>
        </authorList>
    </citation>
    <scope>NUCLEOTIDE SEQUENCE</scope>
    <source>
        <strain evidence="2">ChiBcec8-13705</strain>
    </source>
</reference>
<feature type="transmembrane region" description="Helical" evidence="1">
    <location>
        <begin position="126"/>
        <end position="144"/>
    </location>
</feature>
<dbReference type="Proteomes" id="UP000886803">
    <property type="component" value="Unassembled WGS sequence"/>
</dbReference>
<accession>A0A9D2S2Z0</accession>
<proteinExistence type="predicted"/>
<sequence>MRPVLRYFGRELLGFAGVMLAVCVVVALLAPHLSLFHTYLCMMPTLCIWLPAASQPMGGSLHRNLLLGFGCRRSTCFWGLQFYMLAMEALTWLCSRFSILLARDVFWYPLRYEEGAIEIPPLSEPIFLLVGVFAVEIAFVMQFLPQNKLTAFFKIFLLLIAFMVCGLMTALVIPSLNMPLSLTPMTILRPGWAAFALALAAGAAACGATARLMIRKAVVQQ</sequence>
<gene>
    <name evidence="2" type="ORF">H9945_02570</name>
</gene>
<keyword evidence="1" id="KW-0472">Membrane</keyword>
<dbReference type="EMBL" id="DWYG01000026">
    <property type="protein sequence ID" value="HJB41361.1"/>
    <property type="molecule type" value="Genomic_DNA"/>
</dbReference>
<evidence type="ECO:0000313" key="2">
    <source>
        <dbReference type="EMBL" id="HJB41361.1"/>
    </source>
</evidence>
<feature type="transmembrane region" description="Helical" evidence="1">
    <location>
        <begin position="193"/>
        <end position="214"/>
    </location>
</feature>
<feature type="transmembrane region" description="Helical" evidence="1">
    <location>
        <begin position="12"/>
        <end position="30"/>
    </location>
</feature>
<protein>
    <submittedName>
        <fullName evidence="2">Uncharacterized protein</fullName>
    </submittedName>
</protein>
<evidence type="ECO:0000256" key="1">
    <source>
        <dbReference type="SAM" id="Phobius"/>
    </source>
</evidence>
<organism evidence="2 3">
    <name type="scientific">Candidatus Gemmiger avicola</name>
    <dbReference type="NCBI Taxonomy" id="2838605"/>
    <lineage>
        <taxon>Bacteria</taxon>
        <taxon>Bacillati</taxon>
        <taxon>Bacillota</taxon>
        <taxon>Clostridia</taxon>
        <taxon>Eubacteriales</taxon>
        <taxon>Gemmiger</taxon>
    </lineage>
</organism>
<name>A0A9D2S2Z0_9FIRM</name>